<dbReference type="PANTHER" id="PTHR28047:SF5">
    <property type="entry name" value="PROTEIN DCG1"/>
    <property type="match status" value="1"/>
</dbReference>
<evidence type="ECO:0000313" key="2">
    <source>
        <dbReference type="EMBL" id="PIL17727.1"/>
    </source>
</evidence>
<dbReference type="InterPro" id="IPR053714">
    <property type="entry name" value="Iso_Racemase_Enz_sf"/>
</dbReference>
<proteinExistence type="inferred from homology"/>
<dbReference type="Pfam" id="PF01177">
    <property type="entry name" value="Asp_Glu_race"/>
    <property type="match status" value="1"/>
</dbReference>
<dbReference type="Gene3D" id="3.40.50.12500">
    <property type="match status" value="1"/>
</dbReference>
<organism evidence="2 3">
    <name type="scientific">Puniceibacterium antarcticum</name>
    <dbReference type="NCBI Taxonomy" id="1206336"/>
    <lineage>
        <taxon>Bacteria</taxon>
        <taxon>Pseudomonadati</taxon>
        <taxon>Pseudomonadota</taxon>
        <taxon>Alphaproteobacteria</taxon>
        <taxon>Rhodobacterales</taxon>
        <taxon>Paracoccaceae</taxon>
        <taxon>Puniceibacterium</taxon>
    </lineage>
</organism>
<dbReference type="GO" id="GO:0047661">
    <property type="term" value="F:amino-acid racemase activity"/>
    <property type="evidence" value="ECO:0007669"/>
    <property type="project" value="InterPro"/>
</dbReference>
<dbReference type="InterPro" id="IPR052186">
    <property type="entry name" value="Hydantoin_racemase-like"/>
</dbReference>
<gene>
    <name evidence="2" type="ORF">P775_23415</name>
</gene>
<comment type="caution">
    <text evidence="2">The sequence shown here is derived from an EMBL/GenBank/DDBJ whole genome shotgun (WGS) entry which is preliminary data.</text>
</comment>
<comment type="similarity">
    <text evidence="1">Belongs to the HyuE racemase family.</text>
</comment>
<dbReference type="RefSeq" id="WP_099913063.1">
    <property type="nucleotide sequence ID" value="NZ_AWWI01000158.1"/>
</dbReference>
<evidence type="ECO:0000256" key="1">
    <source>
        <dbReference type="ARBA" id="ARBA00038414"/>
    </source>
</evidence>
<dbReference type="OrthoDB" id="9791723at2"/>
<protein>
    <recommendedName>
        <fullName evidence="4">Asp/Glu/hydantoin racemase</fullName>
    </recommendedName>
</protein>
<dbReference type="Proteomes" id="UP000231259">
    <property type="component" value="Unassembled WGS sequence"/>
</dbReference>
<dbReference type="InterPro" id="IPR015942">
    <property type="entry name" value="Asp/Glu/hydantoin_racemase"/>
</dbReference>
<dbReference type="AlphaFoldDB" id="A0A2G8R857"/>
<dbReference type="PANTHER" id="PTHR28047">
    <property type="entry name" value="PROTEIN DCG1"/>
    <property type="match status" value="1"/>
</dbReference>
<dbReference type="EMBL" id="AWWI01000158">
    <property type="protein sequence ID" value="PIL17727.1"/>
    <property type="molecule type" value="Genomic_DNA"/>
</dbReference>
<dbReference type="InterPro" id="IPR001920">
    <property type="entry name" value="Asp/Glu_race"/>
</dbReference>
<evidence type="ECO:0008006" key="4">
    <source>
        <dbReference type="Google" id="ProtNLM"/>
    </source>
</evidence>
<dbReference type="SUPFAM" id="SSF53681">
    <property type="entry name" value="Aspartate/glutamate racemase"/>
    <property type="match status" value="1"/>
</dbReference>
<sequence length="215" mass="22346">MLGPILFINPNSSEEVTQGIAEALGPFAPAWPSGFESVCLPDGPATIATDLHVAEAATSLARLLQDRPDAAAYVVACFSDTGVEVMRSLTSRPVIGLQQTGILAALSRADLFRIIALSDKSRGRHRLRMCQSGVMSRFVASLDLGGASAEDVGHCADTFDKSCEAGRALVRMGAEAIVLGCASFAPQRPRIEEAIGVPVIDPVAAAAGLARAACL</sequence>
<reference evidence="2 3" key="1">
    <citation type="submission" date="2013-09" db="EMBL/GenBank/DDBJ databases">
        <title>Genome sequencing of Phaeobacter antarcticus sp. nov. SM1211.</title>
        <authorList>
            <person name="Zhang X.-Y."/>
            <person name="Liu C."/>
            <person name="Chen X.-L."/>
            <person name="Xie B.-B."/>
            <person name="Qin Q.-L."/>
            <person name="Rong J.-C."/>
            <person name="Zhang Y.-Z."/>
        </authorList>
    </citation>
    <scope>NUCLEOTIDE SEQUENCE [LARGE SCALE GENOMIC DNA]</scope>
    <source>
        <strain evidence="2 3">SM1211</strain>
    </source>
</reference>
<evidence type="ECO:0000313" key="3">
    <source>
        <dbReference type="Proteomes" id="UP000231259"/>
    </source>
</evidence>
<accession>A0A2G8R857</accession>
<keyword evidence="3" id="KW-1185">Reference proteome</keyword>
<name>A0A2G8R857_9RHOB</name>